<dbReference type="EMBL" id="MNCJ02000328">
    <property type="protein sequence ID" value="KAF5772638.1"/>
    <property type="molecule type" value="Genomic_DNA"/>
</dbReference>
<sequence>MIASHLPGRTDNEIKNHWNSRLSRQSYRFLKKASLDVSTLVNQKKRRLGRVSRSVAKKYNQNMFSKNNNSPSLPKVMEKQVHENLENCSNAVTTYVKDNQVHNNVISDDLESKQFEFQDDELFNIHYFLEGEAMDSSGVLSMPDEYQIEQWLREIEDENVGKNERNVDEREDESLSFFLEGEAMDSSGVLSIPDEYQIEQWLREIEDENVGKNERNVDEREDESLSLDSLKTMGVSWYDETECDIDFGFTGLNMCDEEDDMLHWLWEGGNH</sequence>
<evidence type="ECO:0000256" key="1">
    <source>
        <dbReference type="ARBA" id="ARBA00004123"/>
    </source>
</evidence>
<evidence type="ECO:0000256" key="2">
    <source>
        <dbReference type="ARBA" id="ARBA00022737"/>
    </source>
</evidence>
<reference evidence="8" key="2">
    <citation type="submission" date="2020-06" db="EMBL/GenBank/DDBJ databases">
        <title>Helianthus annuus Genome sequencing and assembly Release 2.</title>
        <authorList>
            <person name="Gouzy J."/>
            <person name="Langlade N."/>
            <person name="Munos S."/>
        </authorList>
    </citation>
    <scope>NUCLEOTIDE SEQUENCE</scope>
    <source>
        <tissue evidence="8">Leaves</tissue>
    </source>
</reference>
<organism evidence="8 9">
    <name type="scientific">Helianthus annuus</name>
    <name type="common">Common sunflower</name>
    <dbReference type="NCBI Taxonomy" id="4232"/>
    <lineage>
        <taxon>Eukaryota</taxon>
        <taxon>Viridiplantae</taxon>
        <taxon>Streptophyta</taxon>
        <taxon>Embryophyta</taxon>
        <taxon>Tracheophyta</taxon>
        <taxon>Spermatophyta</taxon>
        <taxon>Magnoliopsida</taxon>
        <taxon>eudicotyledons</taxon>
        <taxon>Gunneridae</taxon>
        <taxon>Pentapetalae</taxon>
        <taxon>asterids</taxon>
        <taxon>campanulids</taxon>
        <taxon>Asterales</taxon>
        <taxon>Asteraceae</taxon>
        <taxon>Asteroideae</taxon>
        <taxon>Heliantheae alliance</taxon>
        <taxon>Heliantheae</taxon>
        <taxon>Helianthus</taxon>
    </lineage>
</organism>
<keyword evidence="3" id="KW-0805">Transcription regulation</keyword>
<keyword evidence="6" id="KW-0539">Nucleus</keyword>
<dbReference type="GO" id="GO:0003677">
    <property type="term" value="F:DNA binding"/>
    <property type="evidence" value="ECO:0007669"/>
    <property type="project" value="UniProtKB-KW"/>
</dbReference>
<accession>A0A9K3EG24</accession>
<keyword evidence="9" id="KW-1185">Reference proteome</keyword>
<dbReference type="AlphaFoldDB" id="A0A9K3EG24"/>
<evidence type="ECO:0000256" key="6">
    <source>
        <dbReference type="ARBA" id="ARBA00023242"/>
    </source>
</evidence>
<dbReference type="CDD" id="cd00167">
    <property type="entry name" value="SANT"/>
    <property type="match status" value="1"/>
</dbReference>
<dbReference type="PROSITE" id="PS51294">
    <property type="entry name" value="HTH_MYB"/>
    <property type="match status" value="1"/>
</dbReference>
<evidence type="ECO:0000256" key="5">
    <source>
        <dbReference type="ARBA" id="ARBA00023163"/>
    </source>
</evidence>
<keyword evidence="2" id="KW-0677">Repeat</keyword>
<dbReference type="Proteomes" id="UP000215914">
    <property type="component" value="Unassembled WGS sequence"/>
</dbReference>
<evidence type="ECO:0000313" key="8">
    <source>
        <dbReference type="EMBL" id="KAF5772638.1"/>
    </source>
</evidence>
<dbReference type="InterPro" id="IPR017930">
    <property type="entry name" value="Myb_dom"/>
</dbReference>
<dbReference type="InterPro" id="IPR001005">
    <property type="entry name" value="SANT/Myb"/>
</dbReference>
<dbReference type="PANTHER" id="PTHR47997">
    <property type="entry name" value="MYB DOMAIN PROTEIN 55"/>
    <property type="match status" value="1"/>
</dbReference>
<comment type="subcellular location">
    <subcellularLocation>
        <location evidence="1">Nucleus</location>
    </subcellularLocation>
</comment>
<protein>
    <submittedName>
        <fullName evidence="8">Myb-like transcription factor</fullName>
    </submittedName>
</protein>
<dbReference type="GO" id="GO:0005634">
    <property type="term" value="C:nucleus"/>
    <property type="evidence" value="ECO:0007669"/>
    <property type="project" value="UniProtKB-SubCell"/>
</dbReference>
<dbReference type="InterPro" id="IPR051953">
    <property type="entry name" value="Plant_SW-associated_TFs"/>
</dbReference>
<evidence type="ECO:0000256" key="3">
    <source>
        <dbReference type="ARBA" id="ARBA00023015"/>
    </source>
</evidence>
<name>A0A9K3EG24_HELAN</name>
<keyword evidence="4" id="KW-0238">DNA-binding</keyword>
<dbReference type="Gramene" id="mRNA:HanXRQr2_Chr13g0579521">
    <property type="protein sequence ID" value="CDS:HanXRQr2_Chr13g0579521.1"/>
    <property type="gene ID" value="HanXRQr2_Chr13g0579521"/>
</dbReference>
<evidence type="ECO:0000256" key="4">
    <source>
        <dbReference type="ARBA" id="ARBA00023125"/>
    </source>
</evidence>
<comment type="caution">
    <text evidence="8">The sequence shown here is derived from an EMBL/GenBank/DDBJ whole genome shotgun (WGS) entry which is preliminary data.</text>
</comment>
<dbReference type="Pfam" id="PF00249">
    <property type="entry name" value="Myb_DNA-binding"/>
    <property type="match status" value="1"/>
</dbReference>
<evidence type="ECO:0000313" key="9">
    <source>
        <dbReference type="Proteomes" id="UP000215914"/>
    </source>
</evidence>
<keyword evidence="5" id="KW-0804">Transcription</keyword>
<gene>
    <name evidence="8" type="ORF">HanXRQr2_Chr13g0579521</name>
</gene>
<dbReference type="PANTHER" id="PTHR47997:SF75">
    <property type="entry name" value="MYB DOMAIN PROTEIN 55"/>
    <property type="match status" value="1"/>
</dbReference>
<dbReference type="Gene3D" id="1.10.10.60">
    <property type="entry name" value="Homeodomain-like"/>
    <property type="match status" value="1"/>
</dbReference>
<reference evidence="8" key="1">
    <citation type="journal article" date="2017" name="Nature">
        <title>The sunflower genome provides insights into oil metabolism, flowering and Asterid evolution.</title>
        <authorList>
            <person name="Badouin H."/>
            <person name="Gouzy J."/>
            <person name="Grassa C.J."/>
            <person name="Murat F."/>
            <person name="Staton S.E."/>
            <person name="Cottret L."/>
            <person name="Lelandais-Briere C."/>
            <person name="Owens G.L."/>
            <person name="Carrere S."/>
            <person name="Mayjonade B."/>
            <person name="Legrand L."/>
            <person name="Gill N."/>
            <person name="Kane N.C."/>
            <person name="Bowers J.E."/>
            <person name="Hubner S."/>
            <person name="Bellec A."/>
            <person name="Berard A."/>
            <person name="Berges H."/>
            <person name="Blanchet N."/>
            <person name="Boniface M.C."/>
            <person name="Brunel D."/>
            <person name="Catrice O."/>
            <person name="Chaidir N."/>
            <person name="Claudel C."/>
            <person name="Donnadieu C."/>
            <person name="Faraut T."/>
            <person name="Fievet G."/>
            <person name="Helmstetter N."/>
            <person name="King M."/>
            <person name="Knapp S.J."/>
            <person name="Lai Z."/>
            <person name="Le Paslier M.C."/>
            <person name="Lippi Y."/>
            <person name="Lorenzon L."/>
            <person name="Mandel J.R."/>
            <person name="Marage G."/>
            <person name="Marchand G."/>
            <person name="Marquand E."/>
            <person name="Bret-Mestries E."/>
            <person name="Morien E."/>
            <person name="Nambeesan S."/>
            <person name="Nguyen T."/>
            <person name="Pegot-Espagnet P."/>
            <person name="Pouilly N."/>
            <person name="Raftis F."/>
            <person name="Sallet E."/>
            <person name="Schiex T."/>
            <person name="Thomas J."/>
            <person name="Vandecasteele C."/>
            <person name="Vares D."/>
            <person name="Vear F."/>
            <person name="Vautrin S."/>
            <person name="Crespi M."/>
            <person name="Mangin B."/>
            <person name="Burke J.M."/>
            <person name="Salse J."/>
            <person name="Munos S."/>
            <person name="Vincourt P."/>
            <person name="Rieseberg L.H."/>
            <person name="Langlade N.B."/>
        </authorList>
    </citation>
    <scope>NUCLEOTIDE SEQUENCE</scope>
    <source>
        <tissue evidence="8">Leaves</tissue>
    </source>
</reference>
<evidence type="ECO:0000259" key="7">
    <source>
        <dbReference type="PROSITE" id="PS51294"/>
    </source>
</evidence>
<proteinExistence type="predicted"/>
<feature type="domain" description="HTH myb-type" evidence="7">
    <location>
        <begin position="1"/>
        <end position="26"/>
    </location>
</feature>